<sequence>MTEFEKIEENKDIQKMDGLKTVGFFGMTKMKLRRFHSAFIEWMCDNFNPTQLKVDLEEVVALRKELEV</sequence>
<evidence type="ECO:0000313" key="1">
    <source>
        <dbReference type="EMBL" id="GAA0157661.1"/>
    </source>
</evidence>
<proteinExistence type="predicted"/>
<organism evidence="1 2">
    <name type="scientific">Lithospermum erythrorhizon</name>
    <name type="common">Purple gromwell</name>
    <name type="synonym">Lithospermum officinale var. erythrorhizon</name>
    <dbReference type="NCBI Taxonomy" id="34254"/>
    <lineage>
        <taxon>Eukaryota</taxon>
        <taxon>Viridiplantae</taxon>
        <taxon>Streptophyta</taxon>
        <taxon>Embryophyta</taxon>
        <taxon>Tracheophyta</taxon>
        <taxon>Spermatophyta</taxon>
        <taxon>Magnoliopsida</taxon>
        <taxon>eudicotyledons</taxon>
        <taxon>Gunneridae</taxon>
        <taxon>Pentapetalae</taxon>
        <taxon>asterids</taxon>
        <taxon>lamiids</taxon>
        <taxon>Boraginales</taxon>
        <taxon>Boraginaceae</taxon>
        <taxon>Boraginoideae</taxon>
        <taxon>Lithospermeae</taxon>
        <taxon>Lithospermum</taxon>
    </lineage>
</organism>
<evidence type="ECO:0000313" key="2">
    <source>
        <dbReference type="Proteomes" id="UP001454036"/>
    </source>
</evidence>
<keyword evidence="2" id="KW-1185">Reference proteome</keyword>
<gene>
    <name evidence="1" type="ORF">LIER_43411</name>
</gene>
<reference evidence="1 2" key="1">
    <citation type="submission" date="2024-01" db="EMBL/GenBank/DDBJ databases">
        <title>The complete chloroplast genome sequence of Lithospermum erythrorhizon: insights into the phylogenetic relationship among Boraginaceae species and the maternal lineages of purple gromwells.</title>
        <authorList>
            <person name="Okada T."/>
            <person name="Watanabe K."/>
        </authorList>
    </citation>
    <scope>NUCLEOTIDE SEQUENCE [LARGE SCALE GENOMIC DNA]</scope>
</reference>
<dbReference type="EMBL" id="BAABME010034981">
    <property type="protein sequence ID" value="GAA0157661.1"/>
    <property type="molecule type" value="Genomic_DNA"/>
</dbReference>
<accession>A0AAV3Q2N4</accession>
<comment type="caution">
    <text evidence="1">The sequence shown here is derived from an EMBL/GenBank/DDBJ whole genome shotgun (WGS) entry which is preliminary data.</text>
</comment>
<name>A0AAV3Q2N4_LITER</name>
<dbReference type="AlphaFoldDB" id="A0AAV3Q2N4"/>
<dbReference type="Proteomes" id="UP001454036">
    <property type="component" value="Unassembled WGS sequence"/>
</dbReference>
<protein>
    <submittedName>
        <fullName evidence="1">Uncharacterized protein</fullName>
    </submittedName>
</protein>